<reference evidence="2" key="1">
    <citation type="submission" date="2015-05" db="UniProtKB">
        <authorList>
            <consortium name="EnsemblMetazoa"/>
        </authorList>
    </citation>
    <scope>IDENTIFICATION</scope>
</reference>
<protein>
    <submittedName>
        <fullName evidence="2">Uncharacterized protein</fullName>
    </submittedName>
</protein>
<organism evidence="2 3">
    <name type="scientific">Rhodnius prolixus</name>
    <name type="common">Triatomid bug</name>
    <dbReference type="NCBI Taxonomy" id="13249"/>
    <lineage>
        <taxon>Eukaryota</taxon>
        <taxon>Metazoa</taxon>
        <taxon>Ecdysozoa</taxon>
        <taxon>Arthropoda</taxon>
        <taxon>Hexapoda</taxon>
        <taxon>Insecta</taxon>
        <taxon>Pterygota</taxon>
        <taxon>Neoptera</taxon>
        <taxon>Paraneoptera</taxon>
        <taxon>Hemiptera</taxon>
        <taxon>Heteroptera</taxon>
        <taxon>Panheteroptera</taxon>
        <taxon>Cimicomorpha</taxon>
        <taxon>Reduviidae</taxon>
        <taxon>Triatominae</taxon>
        <taxon>Rhodnius</taxon>
    </lineage>
</organism>
<evidence type="ECO:0000313" key="2">
    <source>
        <dbReference type="EnsemblMetazoa" id="RPRC004450-PA"/>
    </source>
</evidence>
<feature type="compositionally biased region" description="Basic and acidic residues" evidence="1">
    <location>
        <begin position="137"/>
        <end position="149"/>
    </location>
</feature>
<accession>T1HK77</accession>
<feature type="compositionally biased region" description="Basic and acidic residues" evidence="1">
    <location>
        <begin position="173"/>
        <end position="182"/>
    </location>
</feature>
<dbReference type="AlphaFoldDB" id="T1HK77"/>
<dbReference type="Proteomes" id="UP000015103">
    <property type="component" value="Unassembled WGS sequence"/>
</dbReference>
<feature type="compositionally biased region" description="Polar residues" evidence="1">
    <location>
        <begin position="183"/>
        <end position="193"/>
    </location>
</feature>
<dbReference type="VEuPathDB" id="VectorBase:RPRC004450"/>
<name>T1HK77_RHOPR</name>
<evidence type="ECO:0000313" key="3">
    <source>
        <dbReference type="Proteomes" id="UP000015103"/>
    </source>
</evidence>
<dbReference type="EnsemblMetazoa" id="RPRC004450-RA">
    <property type="protein sequence ID" value="RPRC004450-PA"/>
    <property type="gene ID" value="RPRC004450"/>
</dbReference>
<dbReference type="InParanoid" id="T1HK77"/>
<proteinExistence type="predicted"/>
<evidence type="ECO:0000256" key="1">
    <source>
        <dbReference type="SAM" id="MobiDB-lite"/>
    </source>
</evidence>
<feature type="compositionally biased region" description="Polar residues" evidence="1">
    <location>
        <begin position="158"/>
        <end position="171"/>
    </location>
</feature>
<keyword evidence="3" id="KW-1185">Reference proteome</keyword>
<sequence length="318" mass="35658">EQSKEEEEQEVVEEIPEIKASEHQLACPWNKVKKLKSKENAKSPGKDELHPRPWGVRSPKEIPCTCKIPKNDLHKFSRLNPYSVLPSISLKSPAHCEVNKALDIACKEIDKIKIQLTTEEATEFANKVKMVLEKKVRPKGKLADRERGGNKSLKKAVSFSSHQPKSNTTSIVEAKDSAKDRQLQSMTPTTKQIGHSLPAGNIMIEPPGAMNMTPTAVVGTMESTNYFIELSTAHPVKQNANTEFKNIMTHVLPKVDKPKLVNVDGAYYAEVPNEFNVPQTNQASRIPERIKTVFRLLGKCYLWIANTLIYIQETGVPR</sequence>
<dbReference type="HOGENOM" id="CLU_875978_0_0_1"/>
<dbReference type="EMBL" id="ACPB03007450">
    <property type="status" value="NOT_ANNOTATED_CDS"/>
    <property type="molecule type" value="Genomic_DNA"/>
</dbReference>
<feature type="region of interest" description="Disordered" evidence="1">
    <location>
        <begin position="137"/>
        <end position="198"/>
    </location>
</feature>